<gene>
    <name evidence="2" type="ORF">CLV58_1636</name>
</gene>
<keyword evidence="3" id="KW-1185">Reference proteome</keyword>
<dbReference type="AlphaFoldDB" id="A0A2T0RFN2"/>
<protein>
    <submittedName>
        <fullName evidence="2">Uncharacterized protein</fullName>
    </submittedName>
</protein>
<feature type="compositionally biased region" description="Polar residues" evidence="1">
    <location>
        <begin position="26"/>
        <end position="37"/>
    </location>
</feature>
<feature type="region of interest" description="Disordered" evidence="1">
    <location>
        <begin position="26"/>
        <end position="56"/>
    </location>
</feature>
<evidence type="ECO:0000313" key="2">
    <source>
        <dbReference type="EMBL" id="PRY19965.1"/>
    </source>
</evidence>
<accession>A0A2T0RFN2</accession>
<evidence type="ECO:0000313" key="3">
    <source>
        <dbReference type="Proteomes" id="UP000238375"/>
    </source>
</evidence>
<feature type="compositionally biased region" description="Low complexity" evidence="1">
    <location>
        <begin position="38"/>
        <end position="56"/>
    </location>
</feature>
<proteinExistence type="predicted"/>
<comment type="caution">
    <text evidence="2">The sequence shown here is derived from an EMBL/GenBank/DDBJ whole genome shotgun (WGS) entry which is preliminary data.</text>
</comment>
<evidence type="ECO:0000256" key="1">
    <source>
        <dbReference type="SAM" id="MobiDB-lite"/>
    </source>
</evidence>
<name>A0A2T0RFN2_9BACT</name>
<sequence length="142" mass="15473">MAETWKAHVEKYNGLVERYNALRQSRQAQAPTAGSTSGAVMPAAPPTATTVTSGPTPDWVASMQRRLRAAAKATGNWAQFTTYLQSATQTNPPIRRRQGADGKYIYSDKHGQATAAELGFKAGELKQLIEAPIHHQYKGPKH</sequence>
<organism evidence="2 3">
    <name type="scientific">Spirosoma oryzae</name>
    <dbReference type="NCBI Taxonomy" id="1469603"/>
    <lineage>
        <taxon>Bacteria</taxon>
        <taxon>Pseudomonadati</taxon>
        <taxon>Bacteroidota</taxon>
        <taxon>Cytophagia</taxon>
        <taxon>Cytophagales</taxon>
        <taxon>Cytophagaceae</taxon>
        <taxon>Spirosoma</taxon>
    </lineage>
</organism>
<reference evidence="2 3" key="1">
    <citation type="submission" date="2018-03" db="EMBL/GenBank/DDBJ databases">
        <title>Genomic Encyclopedia of Archaeal and Bacterial Type Strains, Phase II (KMG-II): from individual species to whole genera.</title>
        <authorList>
            <person name="Goeker M."/>
        </authorList>
    </citation>
    <scope>NUCLEOTIDE SEQUENCE [LARGE SCALE GENOMIC DNA]</scope>
    <source>
        <strain evidence="2 3">DSM 28354</strain>
    </source>
</reference>
<dbReference type="Proteomes" id="UP000238375">
    <property type="component" value="Unassembled WGS sequence"/>
</dbReference>
<dbReference type="RefSeq" id="WP_106141107.1">
    <property type="nucleotide sequence ID" value="NZ_PVTE01000063.1"/>
</dbReference>
<dbReference type="EMBL" id="PVTE01000063">
    <property type="protein sequence ID" value="PRY19965.1"/>
    <property type="molecule type" value="Genomic_DNA"/>
</dbReference>